<proteinExistence type="predicted"/>
<dbReference type="EMBL" id="BK032825">
    <property type="protein sequence ID" value="DAF62624.1"/>
    <property type="molecule type" value="Genomic_DNA"/>
</dbReference>
<dbReference type="InterPro" id="IPR008767">
    <property type="entry name" value="Phage_SPP1_head-tail_adaptor"/>
</dbReference>
<evidence type="ECO:0000313" key="1">
    <source>
        <dbReference type="EMBL" id="DAF62624.1"/>
    </source>
</evidence>
<accession>A0A8S5THK9</accession>
<reference evidence="1" key="1">
    <citation type="journal article" date="2021" name="Proc. Natl. Acad. Sci. U.S.A.">
        <title>A Catalog of Tens of Thousands of Viruses from Human Metagenomes Reveals Hidden Associations with Chronic Diseases.</title>
        <authorList>
            <person name="Tisza M.J."/>
            <person name="Buck C.B."/>
        </authorList>
    </citation>
    <scope>NUCLEOTIDE SEQUENCE</scope>
    <source>
        <strain evidence="1">CtTfn5</strain>
    </source>
</reference>
<protein>
    <submittedName>
        <fullName evidence="1">PORTAL PROTEIN, 15 PROTEIN, HEAD PROTEIN, TAILED BACTERIOPHAGE, SIPHOVIRIDAE.6A</fullName>
    </submittedName>
</protein>
<sequence>MLRAGSLRNFKATFYTLGHERNAYGEVERDKYIEIFSVRAHKKNRYTRVYKDDMKAQEEFYASNLSLVVRRHPRLKEAVAVRFDDELFAIIYKDDNEDGTYTIGTKKIDE</sequence>
<name>A0A8S5THK9_9CAUD</name>
<organism evidence="1">
    <name type="scientific">Siphoviridae sp. ctTfn5</name>
    <dbReference type="NCBI Taxonomy" id="2827878"/>
    <lineage>
        <taxon>Viruses</taxon>
        <taxon>Duplodnaviria</taxon>
        <taxon>Heunggongvirae</taxon>
        <taxon>Uroviricota</taxon>
        <taxon>Caudoviricetes</taxon>
    </lineage>
</organism>
<dbReference type="Pfam" id="PF05521">
    <property type="entry name" value="Phage_HCP"/>
    <property type="match status" value="1"/>
</dbReference>